<evidence type="ECO:0000313" key="1">
    <source>
        <dbReference type="EMBL" id="KAK2093375.1"/>
    </source>
</evidence>
<reference evidence="1 2" key="1">
    <citation type="submission" date="2023-05" db="EMBL/GenBank/DDBJ databases">
        <title>B98-5 Cell Line De Novo Hybrid Assembly: An Optical Mapping Approach.</title>
        <authorList>
            <person name="Kananen K."/>
            <person name="Auerbach J.A."/>
            <person name="Kautto E."/>
            <person name="Blachly J.S."/>
        </authorList>
    </citation>
    <scope>NUCLEOTIDE SEQUENCE [LARGE SCALE GENOMIC DNA]</scope>
    <source>
        <strain evidence="1">B95-8</strain>
        <tissue evidence="1">Cell line</tissue>
    </source>
</reference>
<evidence type="ECO:0000313" key="2">
    <source>
        <dbReference type="Proteomes" id="UP001266305"/>
    </source>
</evidence>
<dbReference type="InterPro" id="IPR008979">
    <property type="entry name" value="Galactose-bd-like_sf"/>
</dbReference>
<dbReference type="Proteomes" id="UP001266305">
    <property type="component" value="Unassembled WGS sequence"/>
</dbReference>
<sequence length="57" mass="6045">MCSICCIGPNKAALTLCVVRIATGVSSGVIRGFDVDVSYFMGDYAPRMSIQAANLEE</sequence>
<dbReference type="Gene3D" id="2.60.120.260">
    <property type="entry name" value="Galactose-binding domain-like"/>
    <property type="match status" value="1"/>
</dbReference>
<protein>
    <submittedName>
        <fullName evidence="1">Uncharacterized protein</fullName>
    </submittedName>
</protein>
<dbReference type="SUPFAM" id="SSF49785">
    <property type="entry name" value="Galactose-binding domain-like"/>
    <property type="match status" value="1"/>
</dbReference>
<organism evidence="1 2">
    <name type="scientific">Saguinus oedipus</name>
    <name type="common">Cotton-top tamarin</name>
    <name type="synonym">Oedipomidas oedipus</name>
    <dbReference type="NCBI Taxonomy" id="9490"/>
    <lineage>
        <taxon>Eukaryota</taxon>
        <taxon>Metazoa</taxon>
        <taxon>Chordata</taxon>
        <taxon>Craniata</taxon>
        <taxon>Vertebrata</taxon>
        <taxon>Euteleostomi</taxon>
        <taxon>Mammalia</taxon>
        <taxon>Eutheria</taxon>
        <taxon>Euarchontoglires</taxon>
        <taxon>Primates</taxon>
        <taxon>Haplorrhini</taxon>
        <taxon>Platyrrhini</taxon>
        <taxon>Cebidae</taxon>
        <taxon>Callitrichinae</taxon>
        <taxon>Saguinus</taxon>
    </lineage>
</organism>
<accession>A0ABQ9U9B3</accession>
<keyword evidence="2" id="KW-1185">Reference proteome</keyword>
<feature type="non-terminal residue" evidence="1">
    <location>
        <position position="57"/>
    </location>
</feature>
<dbReference type="EMBL" id="JASSZA010000015">
    <property type="protein sequence ID" value="KAK2093375.1"/>
    <property type="molecule type" value="Genomic_DNA"/>
</dbReference>
<comment type="caution">
    <text evidence="1">The sequence shown here is derived from an EMBL/GenBank/DDBJ whole genome shotgun (WGS) entry which is preliminary data.</text>
</comment>
<gene>
    <name evidence="1" type="ORF">P7K49_029904</name>
</gene>
<proteinExistence type="predicted"/>
<name>A0ABQ9U9B3_SAGOE</name>